<comment type="caution">
    <text evidence="2">The sequence shown here is derived from an EMBL/GenBank/DDBJ whole genome shotgun (WGS) entry which is preliminary data.</text>
</comment>
<proteinExistence type="predicted"/>
<feature type="transmembrane region" description="Helical" evidence="1">
    <location>
        <begin position="35"/>
        <end position="55"/>
    </location>
</feature>
<evidence type="ECO:0000313" key="3">
    <source>
        <dbReference type="Proteomes" id="UP000670092"/>
    </source>
</evidence>
<dbReference type="VEuPathDB" id="FungiDB:I7I52_00151"/>
<protein>
    <submittedName>
        <fullName evidence="2">Uncharacterized protein</fullName>
    </submittedName>
</protein>
<organism evidence="2 3">
    <name type="scientific">Ajellomyces capsulatus</name>
    <name type="common">Darling's disease fungus</name>
    <name type="synonym">Histoplasma capsulatum</name>
    <dbReference type="NCBI Taxonomy" id="5037"/>
    <lineage>
        <taxon>Eukaryota</taxon>
        <taxon>Fungi</taxon>
        <taxon>Dikarya</taxon>
        <taxon>Ascomycota</taxon>
        <taxon>Pezizomycotina</taxon>
        <taxon>Eurotiomycetes</taxon>
        <taxon>Eurotiomycetidae</taxon>
        <taxon>Onygenales</taxon>
        <taxon>Ajellomycetaceae</taxon>
        <taxon>Histoplasma</taxon>
    </lineage>
</organism>
<keyword evidence="1" id="KW-0812">Transmembrane</keyword>
<keyword evidence="1" id="KW-0472">Membrane</keyword>
<keyword evidence="1" id="KW-1133">Transmembrane helix</keyword>
<dbReference type="Proteomes" id="UP000670092">
    <property type="component" value="Unassembled WGS sequence"/>
</dbReference>
<dbReference type="AlphaFoldDB" id="A0A8H7Z4I0"/>
<accession>A0A8H7Z4I0</accession>
<reference evidence="2 3" key="1">
    <citation type="submission" date="2021-01" db="EMBL/GenBank/DDBJ databases">
        <title>Chromosome-level genome assembly of a human fungal pathogen reveals clustering of transcriptionally co-regulated genes.</title>
        <authorList>
            <person name="Voorhies M."/>
            <person name="Cohen S."/>
            <person name="Shea T.P."/>
            <person name="Petrus S."/>
            <person name="Munoz J.F."/>
            <person name="Poplawski S."/>
            <person name="Goldman W.E."/>
            <person name="Michael T."/>
            <person name="Cuomo C.A."/>
            <person name="Sil A."/>
            <person name="Beyhan S."/>
        </authorList>
    </citation>
    <scope>NUCLEOTIDE SEQUENCE [LARGE SCALE GENOMIC DNA]</scope>
    <source>
        <strain evidence="2 3">G184AR</strain>
    </source>
</reference>
<gene>
    <name evidence="2" type="ORF">I7I52_00151</name>
</gene>
<name>A0A8H7Z4I0_AJECA</name>
<sequence>MDPWMHQHIRKPRTAYTQQIYELTMNNDNESSSRGVVTCCSLLLFIFHGALALIVTAPLRGNSRHEVNDGAEYSLRIAISYIYHTYDQ</sequence>
<evidence type="ECO:0000313" key="2">
    <source>
        <dbReference type="EMBL" id="KAG5302486.1"/>
    </source>
</evidence>
<dbReference type="EMBL" id="JAEVHI010000001">
    <property type="protein sequence ID" value="KAG5302486.1"/>
    <property type="molecule type" value="Genomic_DNA"/>
</dbReference>
<evidence type="ECO:0000256" key="1">
    <source>
        <dbReference type="SAM" id="Phobius"/>
    </source>
</evidence>